<dbReference type="GO" id="GO:0046872">
    <property type="term" value="F:metal ion binding"/>
    <property type="evidence" value="ECO:0007669"/>
    <property type="project" value="InterPro"/>
</dbReference>
<dbReference type="NCBIfam" id="TIGR03086">
    <property type="entry name" value="TIGR03086 family metal-binding protein"/>
    <property type="match status" value="1"/>
</dbReference>
<proteinExistence type="predicted"/>
<dbReference type="InterPro" id="IPR024344">
    <property type="entry name" value="MDMPI_metal-binding"/>
</dbReference>
<sequence length="193" mass="20956">MTTTEIVTDPRPHYRAALDWAAGLLAGVRPEQLRDATPCPEFDVEGLLQHLVATVNKIRVIGEGGSPFTMPFQVQPTPDYPAAFTEAQARMWTVWSDDALLDREVTVPWGKAPGRGAVWGYVNETLVHGWDLAVATGQDAEADPALAEAMLAVARQMIPAEGRGGDFPFAPVVEPTPDAGPTERLANWSGRRR</sequence>
<evidence type="ECO:0000259" key="2">
    <source>
        <dbReference type="Pfam" id="PF11716"/>
    </source>
</evidence>
<dbReference type="Pfam" id="PF11716">
    <property type="entry name" value="MDMPI_N"/>
    <property type="match status" value="1"/>
</dbReference>
<dbReference type="Proteomes" id="UP001143463">
    <property type="component" value="Unassembled WGS sequence"/>
</dbReference>
<dbReference type="SUPFAM" id="SSF109854">
    <property type="entry name" value="DinB/YfiT-like putative metalloenzymes"/>
    <property type="match status" value="1"/>
</dbReference>
<organism evidence="3 4">
    <name type="scientific">Pseudonocardia halophobica</name>
    <dbReference type="NCBI Taxonomy" id="29401"/>
    <lineage>
        <taxon>Bacteria</taxon>
        <taxon>Bacillati</taxon>
        <taxon>Actinomycetota</taxon>
        <taxon>Actinomycetes</taxon>
        <taxon>Pseudonocardiales</taxon>
        <taxon>Pseudonocardiaceae</taxon>
        <taxon>Pseudonocardia</taxon>
    </lineage>
</organism>
<reference evidence="3" key="2">
    <citation type="submission" date="2023-01" db="EMBL/GenBank/DDBJ databases">
        <authorList>
            <person name="Sun Q."/>
            <person name="Evtushenko L."/>
        </authorList>
    </citation>
    <scope>NUCLEOTIDE SEQUENCE</scope>
    <source>
        <strain evidence="3">VKM Ac-1069</strain>
    </source>
</reference>
<protein>
    <submittedName>
        <fullName evidence="3">TIGR03086 family protein</fullName>
    </submittedName>
</protein>
<evidence type="ECO:0000313" key="3">
    <source>
        <dbReference type="EMBL" id="GLL13733.1"/>
    </source>
</evidence>
<dbReference type="EMBL" id="BSFQ01000024">
    <property type="protein sequence ID" value="GLL13733.1"/>
    <property type="molecule type" value="Genomic_DNA"/>
</dbReference>
<evidence type="ECO:0000313" key="4">
    <source>
        <dbReference type="Proteomes" id="UP001143463"/>
    </source>
</evidence>
<dbReference type="InterPro" id="IPR017517">
    <property type="entry name" value="Maleyloyr_isom"/>
</dbReference>
<dbReference type="AlphaFoldDB" id="A0A9W6L5Q3"/>
<dbReference type="InterPro" id="IPR034660">
    <property type="entry name" value="DinB/YfiT-like"/>
</dbReference>
<name>A0A9W6L5Q3_9PSEU</name>
<dbReference type="RefSeq" id="WP_037048710.1">
    <property type="nucleotide sequence ID" value="NZ_BAAAUZ010000041.1"/>
</dbReference>
<comment type="caution">
    <text evidence="3">The sequence shown here is derived from an EMBL/GenBank/DDBJ whole genome shotgun (WGS) entry which is preliminary data.</text>
</comment>
<gene>
    <name evidence="3" type="ORF">GCM10017577_48770</name>
</gene>
<evidence type="ECO:0000256" key="1">
    <source>
        <dbReference type="SAM" id="MobiDB-lite"/>
    </source>
</evidence>
<feature type="region of interest" description="Disordered" evidence="1">
    <location>
        <begin position="168"/>
        <end position="193"/>
    </location>
</feature>
<accession>A0A9W6L5Q3</accession>
<reference evidence="3" key="1">
    <citation type="journal article" date="2014" name="Int. J. Syst. Evol. Microbiol.">
        <title>Complete genome sequence of Corynebacterium casei LMG S-19264T (=DSM 44701T), isolated from a smear-ripened cheese.</title>
        <authorList>
            <consortium name="US DOE Joint Genome Institute (JGI-PGF)"/>
            <person name="Walter F."/>
            <person name="Albersmeier A."/>
            <person name="Kalinowski J."/>
            <person name="Ruckert C."/>
        </authorList>
    </citation>
    <scope>NUCLEOTIDE SEQUENCE</scope>
    <source>
        <strain evidence="3">VKM Ac-1069</strain>
    </source>
</reference>
<dbReference type="NCBIfam" id="TIGR03083">
    <property type="entry name" value="maleylpyruvate isomerase family mycothiol-dependent enzyme"/>
    <property type="match status" value="1"/>
</dbReference>
<feature type="domain" description="Mycothiol-dependent maleylpyruvate isomerase metal-binding" evidence="2">
    <location>
        <begin position="15"/>
        <end position="133"/>
    </location>
</feature>
<dbReference type="InterPro" id="IPR017520">
    <property type="entry name" value="CHP03086"/>
</dbReference>
<keyword evidence="4" id="KW-1185">Reference proteome</keyword>